<reference evidence="2" key="1">
    <citation type="submission" date="2019-08" db="EMBL/GenBank/DDBJ databases">
        <title>The genome of the North American firefly Photinus pyralis.</title>
        <authorList>
            <consortium name="Photinus pyralis genome working group"/>
            <person name="Fallon T.R."/>
            <person name="Sander Lower S.E."/>
            <person name="Weng J.-K."/>
        </authorList>
    </citation>
    <scope>NUCLEOTIDE SEQUENCE</scope>
    <source>
        <strain evidence="2">TRF0915ILg1</strain>
        <tissue evidence="2">Whole body</tissue>
    </source>
</reference>
<gene>
    <name evidence="2" type="ORF">ILUMI_10667</name>
</gene>
<dbReference type="InterPro" id="IPR052638">
    <property type="entry name" value="PiggyBac_TE-derived"/>
</dbReference>
<dbReference type="InterPro" id="IPR029526">
    <property type="entry name" value="PGBD"/>
</dbReference>
<name>A0A8K0CZZ0_IGNLU</name>
<evidence type="ECO:0000259" key="1">
    <source>
        <dbReference type="Pfam" id="PF13843"/>
    </source>
</evidence>
<keyword evidence="3" id="KW-1185">Reference proteome</keyword>
<evidence type="ECO:0000313" key="3">
    <source>
        <dbReference type="Proteomes" id="UP000801492"/>
    </source>
</evidence>
<dbReference type="PANTHER" id="PTHR47055:SF3">
    <property type="entry name" value="PHORBOL-ESTER_DAG-TYPE DOMAIN-CONTAINING PROTEIN"/>
    <property type="match status" value="1"/>
</dbReference>
<comment type="caution">
    <text evidence="2">The sequence shown here is derived from an EMBL/GenBank/DDBJ whole genome shotgun (WGS) entry which is preliminary data.</text>
</comment>
<dbReference type="Proteomes" id="UP000801492">
    <property type="component" value="Unassembled WGS sequence"/>
</dbReference>
<dbReference type="PANTHER" id="PTHR47055">
    <property type="entry name" value="DDE_TNP_1_7 DOMAIN-CONTAINING PROTEIN"/>
    <property type="match status" value="1"/>
</dbReference>
<dbReference type="Pfam" id="PF13843">
    <property type="entry name" value="DDE_Tnp_1_7"/>
    <property type="match status" value="1"/>
</dbReference>
<dbReference type="EMBL" id="VTPC01005851">
    <property type="protein sequence ID" value="KAF2895504.1"/>
    <property type="molecule type" value="Genomic_DNA"/>
</dbReference>
<dbReference type="AlphaFoldDB" id="A0A8K0CZZ0"/>
<dbReference type="GO" id="GO:0043565">
    <property type="term" value="F:sequence-specific DNA binding"/>
    <property type="evidence" value="ECO:0007669"/>
    <property type="project" value="TreeGrafter"/>
</dbReference>
<feature type="domain" description="PiggyBac transposable element-derived protein" evidence="1">
    <location>
        <begin position="96"/>
        <end position="154"/>
    </location>
</feature>
<sequence>MSEHGVNFARGFSLHEALALMEDDENDAGTITLLPPNNAFSNQVDWDSEDEVPLSELKTTLSGTITKLKKMKGVFQYGKDGVNFQTNPLKKSTDYSPMSLFFLFFEDELLEKITEETNIYASQKNKSVIVEVNEVKIFIVILLLSGYVSLPRTKSDDSAPTDGATTEVKDTFFEELGEKFENRRHLILLGDFNGRIGKEKQNTVVGQYGDETLNDSDTRLIELCQQYSLRIQNRFFQHREIYKYTWEQKM</sequence>
<dbReference type="Gene3D" id="3.60.10.10">
    <property type="entry name" value="Endonuclease/exonuclease/phosphatase"/>
    <property type="match status" value="1"/>
</dbReference>
<proteinExistence type="predicted"/>
<dbReference type="OrthoDB" id="6762366at2759"/>
<accession>A0A8K0CZZ0</accession>
<dbReference type="InterPro" id="IPR036691">
    <property type="entry name" value="Endo/exonu/phosph_ase_sf"/>
</dbReference>
<organism evidence="2 3">
    <name type="scientific">Ignelater luminosus</name>
    <name type="common">Cucubano</name>
    <name type="synonym">Pyrophorus luminosus</name>
    <dbReference type="NCBI Taxonomy" id="2038154"/>
    <lineage>
        <taxon>Eukaryota</taxon>
        <taxon>Metazoa</taxon>
        <taxon>Ecdysozoa</taxon>
        <taxon>Arthropoda</taxon>
        <taxon>Hexapoda</taxon>
        <taxon>Insecta</taxon>
        <taxon>Pterygota</taxon>
        <taxon>Neoptera</taxon>
        <taxon>Endopterygota</taxon>
        <taxon>Coleoptera</taxon>
        <taxon>Polyphaga</taxon>
        <taxon>Elateriformia</taxon>
        <taxon>Elateroidea</taxon>
        <taxon>Elateridae</taxon>
        <taxon>Agrypninae</taxon>
        <taxon>Pyrophorini</taxon>
        <taxon>Ignelater</taxon>
    </lineage>
</organism>
<protein>
    <recommendedName>
        <fullName evidence="1">PiggyBac transposable element-derived protein domain-containing protein</fullName>
    </recommendedName>
</protein>
<evidence type="ECO:0000313" key="2">
    <source>
        <dbReference type="EMBL" id="KAF2895504.1"/>
    </source>
</evidence>